<organism evidence="2">
    <name type="scientific">Xanthomonas hortorum pv. vitians</name>
    <dbReference type="NCBI Taxonomy" id="83224"/>
    <lineage>
        <taxon>Bacteria</taxon>
        <taxon>Pseudomonadati</taxon>
        <taxon>Pseudomonadota</taxon>
        <taxon>Gammaproteobacteria</taxon>
        <taxon>Lysobacterales</taxon>
        <taxon>Lysobacteraceae</taxon>
        <taxon>Xanthomonas</taxon>
    </lineage>
</organism>
<feature type="transmembrane region" description="Helical" evidence="1">
    <location>
        <begin position="109"/>
        <end position="131"/>
    </location>
</feature>
<evidence type="ECO:0000313" key="3">
    <source>
        <dbReference type="EMBL" id="MDV7250864.1"/>
    </source>
</evidence>
<feature type="transmembrane region" description="Helical" evidence="1">
    <location>
        <begin position="12"/>
        <end position="33"/>
    </location>
</feature>
<accession>Q5BMW9</accession>
<dbReference type="Proteomes" id="UP001187425">
    <property type="component" value="Unassembled WGS sequence"/>
</dbReference>
<gene>
    <name evidence="2" type="primary">orf139</name>
    <name evidence="3" type="ORF">R4K57_21240</name>
</gene>
<protein>
    <submittedName>
        <fullName evidence="2">Uncharacterized protein orf139</fullName>
    </submittedName>
</protein>
<proteinExistence type="predicted"/>
<name>Q5BMW9_9XANT</name>
<keyword evidence="1" id="KW-0472">Membrane</keyword>
<evidence type="ECO:0000313" key="2">
    <source>
        <dbReference type="EMBL" id="AAX24152.1"/>
    </source>
</evidence>
<reference evidence="3 4" key="2">
    <citation type="submission" date="2023-10" db="EMBL/GenBank/DDBJ databases">
        <title>A new tool for lettuce pathogen research.</title>
        <authorList>
            <person name="Horton K.N."/>
            <person name="Cseke L.J."/>
            <person name="Badiwe M."/>
            <person name="Tesfaye D."/>
            <person name="Klein A."/>
            <person name="Su J."/>
            <person name="Potnis N."/>
            <person name="Gassmann W."/>
        </authorList>
    </citation>
    <scope>NUCLEOTIDE SEQUENCE [LARGE SCALE GENOMIC DNA]</scope>
    <source>
        <strain evidence="3 4">JSKH1901</strain>
    </source>
</reference>
<dbReference type="AlphaFoldDB" id="Q5BMW9"/>
<dbReference type="GeneID" id="55514381"/>
<feature type="transmembrane region" description="Helical" evidence="1">
    <location>
        <begin position="39"/>
        <end position="62"/>
    </location>
</feature>
<evidence type="ECO:0000313" key="4">
    <source>
        <dbReference type="Proteomes" id="UP001187425"/>
    </source>
</evidence>
<reference evidence="2" key="1">
    <citation type="journal article" date="2005" name="Proc. Natl. Acad. Sci. U.S.A.">
        <title>Integrons in Xanthomonas: a source of species genome diversity.</title>
        <authorList>
            <person name="Gillings M.R."/>
            <person name="Holley M.P."/>
            <person name="Stokes H.W."/>
            <person name="Holmes A.J."/>
        </authorList>
    </citation>
    <scope>NUCLEOTIDE SEQUENCE</scope>
    <source>
        <strain evidence="2">DAR41335</strain>
    </source>
</reference>
<sequence length="138" mass="15562">MSNSKVTPRELMFSAISFALFLIGLAVSEYVRLKLPEPFYRFAAGFVIGTMASFAFAAFISVATRVWRGGSAAIDSNKWTRPFTWIFYLLVFLFGLISWYVSWQGKATGIWYGIGFFVAYVLMDLGAGPIIRHDKRGF</sequence>
<dbReference type="EMBL" id="JAWMQI010000118">
    <property type="protein sequence ID" value="MDV7250864.1"/>
    <property type="molecule type" value="Genomic_DNA"/>
</dbReference>
<dbReference type="RefSeq" id="WP_074058483.1">
    <property type="nucleotide sequence ID" value="NZ_CP060399.1"/>
</dbReference>
<feature type="transmembrane region" description="Helical" evidence="1">
    <location>
        <begin position="83"/>
        <end position="103"/>
    </location>
</feature>
<keyword evidence="1" id="KW-0812">Transmembrane</keyword>
<dbReference type="EMBL" id="AY928773">
    <property type="protein sequence ID" value="AAX24152.1"/>
    <property type="molecule type" value="Genomic_DNA"/>
</dbReference>
<keyword evidence="1" id="KW-1133">Transmembrane helix</keyword>
<evidence type="ECO:0000256" key="1">
    <source>
        <dbReference type="SAM" id="Phobius"/>
    </source>
</evidence>